<organism evidence="1 2">
    <name type="scientific">Leptospira mtsangambouensis</name>
    <dbReference type="NCBI Taxonomy" id="2484912"/>
    <lineage>
        <taxon>Bacteria</taxon>
        <taxon>Pseudomonadati</taxon>
        <taxon>Spirochaetota</taxon>
        <taxon>Spirochaetia</taxon>
        <taxon>Leptospirales</taxon>
        <taxon>Leptospiraceae</taxon>
        <taxon>Leptospira</taxon>
    </lineage>
</organism>
<dbReference type="Proteomes" id="UP000297940">
    <property type="component" value="Unassembled WGS sequence"/>
</dbReference>
<evidence type="ECO:0000313" key="2">
    <source>
        <dbReference type="Proteomes" id="UP000297940"/>
    </source>
</evidence>
<sequence length="153" mass="18096">MEKIQFDLDLQSLCKEAIETAFNFIKNNEKETDVIYFFGTEEQKVSSTGVFYKINKNIVELHEVNNALKKKVDNSNSNISTLLNKNLDILYNILTLFKQNNREIPTQIKIIYNIKENKLEIKLDYKFHFSNHKTKRPSDIFDEWINSIKLESK</sequence>
<name>A0ABY2NZH5_9LEPT</name>
<protein>
    <recommendedName>
        <fullName evidence="3">DUF600 family protein</fullName>
    </recommendedName>
</protein>
<gene>
    <name evidence="1" type="ORF">EHR01_12390</name>
</gene>
<evidence type="ECO:0000313" key="1">
    <source>
        <dbReference type="EMBL" id="TGM74294.1"/>
    </source>
</evidence>
<accession>A0ABY2NZH5</accession>
<comment type="caution">
    <text evidence="1">The sequence shown here is derived from an EMBL/GenBank/DDBJ whole genome shotgun (WGS) entry which is preliminary data.</text>
</comment>
<proteinExistence type="predicted"/>
<dbReference type="EMBL" id="RQHK01000015">
    <property type="protein sequence ID" value="TGM74294.1"/>
    <property type="molecule type" value="Genomic_DNA"/>
</dbReference>
<reference evidence="2" key="1">
    <citation type="journal article" date="2019" name="PLoS Negl. Trop. Dis.">
        <title>Revisiting the worldwide diversity of Leptospira species in the environment.</title>
        <authorList>
            <person name="Vincent A.T."/>
            <person name="Schiettekatte O."/>
            <person name="Bourhy P."/>
            <person name="Veyrier F.J."/>
            <person name="Picardeau M."/>
        </authorList>
    </citation>
    <scope>NUCLEOTIDE SEQUENCE [LARGE SCALE GENOMIC DNA]</scope>
    <source>
        <strain evidence="2">201601298</strain>
    </source>
</reference>
<keyword evidence="2" id="KW-1185">Reference proteome</keyword>
<evidence type="ECO:0008006" key="3">
    <source>
        <dbReference type="Google" id="ProtNLM"/>
    </source>
</evidence>
<dbReference type="RefSeq" id="WP_135695061.1">
    <property type="nucleotide sequence ID" value="NZ_RQHK01000015.1"/>
</dbReference>